<evidence type="ECO:0000259" key="1">
    <source>
        <dbReference type="PROSITE" id="PS51384"/>
    </source>
</evidence>
<dbReference type="PROSITE" id="PS51384">
    <property type="entry name" value="FAD_FR"/>
    <property type="match status" value="1"/>
</dbReference>
<protein>
    <submittedName>
        <fullName evidence="2">Sulfide/dihydroorotate dehydrogenase-like FAD/NAD-binding protein</fullName>
    </submittedName>
</protein>
<dbReference type="CDD" id="cd06219">
    <property type="entry name" value="DHOD_e_trans_like1"/>
    <property type="match status" value="1"/>
</dbReference>
<dbReference type="InterPro" id="IPR036188">
    <property type="entry name" value="FAD/NAD-bd_sf"/>
</dbReference>
<dbReference type="InterPro" id="IPR019480">
    <property type="entry name" value="Dihydroorotate_DH_Fe-S-bd"/>
</dbReference>
<dbReference type="InterPro" id="IPR017938">
    <property type="entry name" value="Riboflavin_synthase-like_b-brl"/>
</dbReference>
<dbReference type="Gene3D" id="2.40.30.10">
    <property type="entry name" value="Translation factors"/>
    <property type="match status" value="1"/>
</dbReference>
<dbReference type="PANTHER" id="PTHR43513:SF3">
    <property type="entry name" value="DIHYDROOROTATE DEHYDROGENASE B (NAD(+)), ELECTRON TRANSFER SUBUNIT-RELATED"/>
    <property type="match status" value="1"/>
</dbReference>
<dbReference type="SUPFAM" id="SSF63380">
    <property type="entry name" value="Riboflavin synthase domain-like"/>
    <property type="match status" value="1"/>
</dbReference>
<evidence type="ECO:0000313" key="2">
    <source>
        <dbReference type="EMBL" id="XBS71410.1"/>
    </source>
</evidence>
<name>A0AAU7QEN0_9GAMM</name>
<feature type="domain" description="FAD-binding FR-type" evidence="1">
    <location>
        <begin position="98"/>
        <end position="196"/>
    </location>
</feature>
<dbReference type="InterPro" id="IPR001433">
    <property type="entry name" value="OxRdtase_FAD/NAD-bd"/>
</dbReference>
<dbReference type="Pfam" id="PF00175">
    <property type="entry name" value="NAD_binding_1"/>
    <property type="match status" value="1"/>
</dbReference>
<dbReference type="Gene3D" id="3.40.50.80">
    <property type="entry name" value="Nucleotide-binding domain of ferredoxin-NADP reductase (FNR) module"/>
    <property type="match status" value="1"/>
</dbReference>
<dbReference type="NCBIfam" id="NF004862">
    <property type="entry name" value="PRK06222.1"/>
    <property type="match status" value="1"/>
</dbReference>
<reference evidence="2" key="1">
    <citation type="submission" date="2024-06" db="EMBL/GenBank/DDBJ databases">
        <authorList>
            <person name="Coelho C."/>
            <person name="Bento M."/>
            <person name="Garcia E."/>
            <person name="Camelo A."/>
            <person name="Brandao I."/>
            <person name="Espirito Santo C."/>
            <person name="Trovao J."/>
            <person name="Verissimo A."/>
            <person name="Costa J."/>
            <person name="Tiago I."/>
        </authorList>
    </citation>
    <scope>NUCLEOTIDE SEQUENCE</scope>
    <source>
        <strain evidence="2">KWT182</strain>
    </source>
</reference>
<dbReference type="InterPro" id="IPR039261">
    <property type="entry name" value="FNR_nucleotide-bd"/>
</dbReference>
<dbReference type="Pfam" id="PF10418">
    <property type="entry name" value="DHODB_Fe-S_bind"/>
    <property type="match status" value="1"/>
</dbReference>
<dbReference type="InterPro" id="IPR050353">
    <property type="entry name" value="PyrK_electron_transfer"/>
</dbReference>
<accession>A0AAU7QEN0</accession>
<dbReference type="AlphaFoldDB" id="A0AAU7QEN0"/>
<dbReference type="PANTHER" id="PTHR43513">
    <property type="entry name" value="DIHYDROOROTATE DEHYDROGENASE B (NAD(+)), ELECTRON TRANSFER SUBUNIT"/>
    <property type="match status" value="1"/>
</dbReference>
<proteinExistence type="predicted"/>
<dbReference type="SUPFAM" id="SSF52343">
    <property type="entry name" value="Ferredoxin reductase-like, C-terminal NADP-linked domain"/>
    <property type="match status" value="1"/>
</dbReference>
<dbReference type="SUPFAM" id="SSF51905">
    <property type="entry name" value="FAD/NAD(P)-binding domain"/>
    <property type="match status" value="1"/>
</dbReference>
<dbReference type="GO" id="GO:0016491">
    <property type="term" value="F:oxidoreductase activity"/>
    <property type="evidence" value="ECO:0007669"/>
    <property type="project" value="InterPro"/>
</dbReference>
<organism evidence="2">
    <name type="scientific">Acerihabitans sp. KWT182</name>
    <dbReference type="NCBI Taxonomy" id="3157919"/>
    <lineage>
        <taxon>Bacteria</taxon>
        <taxon>Pseudomonadati</taxon>
        <taxon>Pseudomonadota</taxon>
        <taxon>Gammaproteobacteria</taxon>
        <taxon>Enterobacterales</taxon>
        <taxon>Pectobacteriaceae</taxon>
        <taxon>Acerihabitans</taxon>
    </lineage>
</organism>
<sequence length="404" mass="42712">MAVDLVVMALGNAPNPIIKDSEPNLRTTRWGTVELSRGSQQTSVAGVYSGGDASRGGSTAINAAGDGQAAAREIVGDMDLSADDIRARVASAGRYSRLGAAPKTLLGKKVLADGIVEFIVHAPLIAKAARAGQFVRVLPWATGELIPLTLADWDAKEGTICLVVQGLGSSSLAVNRMRAGDAFAGIAGPLGRPSVVHPYPDAHSSPAAGGRTVVFTAGGVGLPPVYPIMREHLRAGNHVTLIAGFRSADMLFWQREDERIGLLQASYPALLEVIYTSNDGSFGVKGFVTGPLEELLEKGRRGQGRDIAEVVTIGPPQMMRAVCDLTRPYGVRTIASLNAIMVDATGMCGACMVPVNIDGALVRKHACIDGPEIDGHLIDWDKFLPRFNQFKAQEQASKQRHGFA</sequence>
<dbReference type="EMBL" id="CP157947">
    <property type="protein sequence ID" value="XBS71410.1"/>
    <property type="molecule type" value="Genomic_DNA"/>
</dbReference>
<dbReference type="Gene3D" id="3.50.50.60">
    <property type="entry name" value="FAD/NAD(P)-binding domain"/>
    <property type="match status" value="1"/>
</dbReference>
<dbReference type="InterPro" id="IPR017927">
    <property type="entry name" value="FAD-bd_FR_type"/>
</dbReference>
<gene>
    <name evidence="2" type="ORF">ABK905_11015</name>
</gene>